<gene>
    <name evidence="1" type="ORF">SE17_35970</name>
</gene>
<dbReference type="AlphaFoldDB" id="A0A0P9EWY7"/>
<dbReference type="InterPro" id="IPR012550">
    <property type="entry name" value="DUF1706"/>
</dbReference>
<accession>A0A0P9EWY7</accession>
<dbReference type="Pfam" id="PF08020">
    <property type="entry name" value="DUF1706"/>
    <property type="match status" value="1"/>
</dbReference>
<reference evidence="1 2" key="1">
    <citation type="submission" date="2015-09" db="EMBL/GenBank/DDBJ databases">
        <title>Draft genome sequence of Kouleothrix aurantiaca JCM 19913.</title>
        <authorList>
            <person name="Hemp J."/>
        </authorList>
    </citation>
    <scope>NUCLEOTIDE SEQUENCE [LARGE SCALE GENOMIC DNA]</scope>
    <source>
        <strain evidence="1 2">COM-B</strain>
    </source>
</reference>
<name>A0A0P9EWY7_9CHLR</name>
<dbReference type="InterPro" id="IPR034660">
    <property type="entry name" value="DinB/YfiT-like"/>
</dbReference>
<proteinExistence type="predicted"/>
<dbReference type="Gene3D" id="1.20.120.450">
    <property type="entry name" value="dinb family like domain"/>
    <property type="match status" value="1"/>
</dbReference>
<dbReference type="Proteomes" id="UP000050509">
    <property type="component" value="Unassembled WGS sequence"/>
</dbReference>
<organism evidence="1 2">
    <name type="scientific">Kouleothrix aurantiaca</name>
    <dbReference type="NCBI Taxonomy" id="186479"/>
    <lineage>
        <taxon>Bacteria</taxon>
        <taxon>Bacillati</taxon>
        <taxon>Chloroflexota</taxon>
        <taxon>Chloroflexia</taxon>
        <taxon>Chloroflexales</taxon>
        <taxon>Roseiflexineae</taxon>
        <taxon>Roseiflexaceae</taxon>
        <taxon>Kouleothrix</taxon>
    </lineage>
</organism>
<keyword evidence="2" id="KW-1185">Reference proteome</keyword>
<dbReference type="SUPFAM" id="SSF109854">
    <property type="entry name" value="DinB/YfiT-like putative metalloenzymes"/>
    <property type="match status" value="1"/>
</dbReference>
<evidence type="ECO:0000313" key="1">
    <source>
        <dbReference type="EMBL" id="KPV48827.1"/>
    </source>
</evidence>
<evidence type="ECO:0000313" key="2">
    <source>
        <dbReference type="Proteomes" id="UP000050509"/>
    </source>
</evidence>
<protein>
    <recommendedName>
        <fullName evidence="3">ClbS/DfsB family four-helix bundle protein</fullName>
    </recommendedName>
</protein>
<comment type="caution">
    <text evidence="1">The sequence shown here is derived from an EMBL/GenBank/DDBJ whole genome shotgun (WGS) entry which is preliminary data.</text>
</comment>
<sequence length="167" mass="18836">MESSMTRAGLLARMAQQRADWESLLADIGPARMETPGVTDNWTFKDVVAHMTAWQQRGVARLQAARRGEAPSPAPWMHLPELNDDTINAWIYEQNRDRPLDAVLNDSRTVMAQLEAAVGELSDEELTEPARFPWLGDASLGEMLLGNSIDHFYDDHLPPLRAWLDQQ</sequence>
<dbReference type="EMBL" id="LJCR01002369">
    <property type="protein sequence ID" value="KPV48827.1"/>
    <property type="molecule type" value="Genomic_DNA"/>
</dbReference>
<evidence type="ECO:0008006" key="3">
    <source>
        <dbReference type="Google" id="ProtNLM"/>
    </source>
</evidence>